<proteinExistence type="predicted"/>
<protein>
    <submittedName>
        <fullName evidence="1">Uncharacterized protein</fullName>
    </submittedName>
</protein>
<sequence>MTTHSEKFENALFAVCVGDTVQTPAGNTGIVEDVYRKRFIKVSGLIGYFNVESLRLVERAKQRLFKGPES</sequence>
<name>A0A6J5R3J2_9CAUD</name>
<gene>
    <name evidence="1" type="ORF">UFOVP1229_35</name>
</gene>
<accession>A0A6J5R3J2</accession>
<dbReference type="EMBL" id="LR797178">
    <property type="protein sequence ID" value="CAB4191479.1"/>
    <property type="molecule type" value="Genomic_DNA"/>
</dbReference>
<evidence type="ECO:0000313" key="1">
    <source>
        <dbReference type="EMBL" id="CAB4191479.1"/>
    </source>
</evidence>
<organism evidence="1">
    <name type="scientific">uncultured Caudovirales phage</name>
    <dbReference type="NCBI Taxonomy" id="2100421"/>
    <lineage>
        <taxon>Viruses</taxon>
        <taxon>Duplodnaviria</taxon>
        <taxon>Heunggongvirae</taxon>
        <taxon>Uroviricota</taxon>
        <taxon>Caudoviricetes</taxon>
        <taxon>Peduoviridae</taxon>
        <taxon>Maltschvirus</taxon>
        <taxon>Maltschvirus maltsch</taxon>
    </lineage>
</organism>
<reference evidence="1" key="1">
    <citation type="submission" date="2020-05" db="EMBL/GenBank/DDBJ databases">
        <authorList>
            <person name="Chiriac C."/>
            <person name="Salcher M."/>
            <person name="Ghai R."/>
            <person name="Kavagutti S V."/>
        </authorList>
    </citation>
    <scope>NUCLEOTIDE SEQUENCE</scope>
</reference>